<evidence type="ECO:0000259" key="5">
    <source>
        <dbReference type="PROSITE" id="PS50893"/>
    </source>
</evidence>
<sequence>MHITANNLSKHYGRKLVVDNASFTVHDGKVTGFLGPNGAGKSTTMRMLLGLHRPDSGDVLFDGRSLTSFENPLQVVGSLLDAKAFNPHNTPSQYLLAQAATHGLGAKRVDEILHLTGLAKVADKKMGGFSLGMGQRLGIANALLADPQVLILDEPINGLDPEGVRWVRDTLKSLAAEGRTILISSHLMAEMSQTADHIIVIGKGKILADAPVDDIVSGKGSVRVRSPQLPQLLELLASRSVEAKSREGDTAVLTGIAIEEIGQIAAERRFTLFELASVGSSLEDAYLNLTADAVEYKTGE</sequence>
<dbReference type="SMART" id="SM00382">
    <property type="entry name" value="AAA"/>
    <property type="match status" value="1"/>
</dbReference>
<protein>
    <submittedName>
        <fullName evidence="6">ABC transporter, ATP-binding protein</fullName>
        <ecNumber evidence="6">3.6.3.25</ecNumber>
    </submittedName>
</protein>
<evidence type="ECO:0000313" key="6">
    <source>
        <dbReference type="EMBL" id="KFI83314.1"/>
    </source>
</evidence>
<name>A0A087CJ64_9BIFI</name>
<reference evidence="6 7" key="1">
    <citation type="submission" date="2014-03" db="EMBL/GenBank/DDBJ databases">
        <title>Genomics of Bifidobacteria.</title>
        <authorList>
            <person name="Ventura M."/>
            <person name="Milani C."/>
            <person name="Lugli G.A."/>
        </authorList>
    </citation>
    <scope>NUCLEOTIDE SEQUENCE [LARGE SCALE GENOMIC DNA]</scope>
    <source>
        <strain evidence="6 7">LMG 21775</strain>
    </source>
</reference>
<dbReference type="GO" id="GO:0016887">
    <property type="term" value="F:ATP hydrolysis activity"/>
    <property type="evidence" value="ECO:0007669"/>
    <property type="project" value="InterPro"/>
</dbReference>
<proteinExistence type="inferred from homology"/>
<dbReference type="EMBL" id="JGZI01000007">
    <property type="protein sequence ID" value="KFI83314.1"/>
    <property type="molecule type" value="Genomic_DNA"/>
</dbReference>
<dbReference type="GO" id="GO:0005524">
    <property type="term" value="F:ATP binding"/>
    <property type="evidence" value="ECO:0007669"/>
    <property type="project" value="UniProtKB-KW"/>
</dbReference>
<keyword evidence="4 6" id="KW-0067">ATP-binding</keyword>
<comment type="caution">
    <text evidence="6">The sequence shown here is derived from an EMBL/GenBank/DDBJ whole genome shotgun (WGS) entry which is preliminary data.</text>
</comment>
<dbReference type="InterPro" id="IPR003439">
    <property type="entry name" value="ABC_transporter-like_ATP-bd"/>
</dbReference>
<dbReference type="PANTHER" id="PTHR43335">
    <property type="entry name" value="ABC TRANSPORTER, ATP-BINDING PROTEIN"/>
    <property type="match status" value="1"/>
</dbReference>
<evidence type="ECO:0000256" key="4">
    <source>
        <dbReference type="ARBA" id="ARBA00022840"/>
    </source>
</evidence>
<keyword evidence="6" id="KW-0378">Hydrolase</keyword>
<dbReference type="AlphaFoldDB" id="A0A087CJ64"/>
<evidence type="ECO:0000313" key="7">
    <source>
        <dbReference type="Proteomes" id="UP000029050"/>
    </source>
</evidence>
<gene>
    <name evidence="6" type="ORF">BPSY_0409</name>
</gene>
<dbReference type="RefSeq" id="WP_033495649.1">
    <property type="nucleotide sequence ID" value="NZ_JALCNH010000012.1"/>
</dbReference>
<dbReference type="SUPFAM" id="SSF52540">
    <property type="entry name" value="P-loop containing nucleoside triphosphate hydrolases"/>
    <property type="match status" value="1"/>
</dbReference>
<feature type="domain" description="ABC transporter" evidence="5">
    <location>
        <begin position="3"/>
        <end position="228"/>
    </location>
</feature>
<keyword evidence="3" id="KW-0547">Nucleotide-binding</keyword>
<dbReference type="PANTHER" id="PTHR43335:SF4">
    <property type="entry name" value="ABC TRANSPORTER, ATP-BINDING PROTEIN"/>
    <property type="match status" value="1"/>
</dbReference>
<dbReference type="STRING" id="218140.BPSY_0409"/>
<evidence type="ECO:0000256" key="2">
    <source>
        <dbReference type="ARBA" id="ARBA00022448"/>
    </source>
</evidence>
<dbReference type="EC" id="3.6.3.25" evidence="6"/>
<dbReference type="InterPro" id="IPR027417">
    <property type="entry name" value="P-loop_NTPase"/>
</dbReference>
<dbReference type="OrthoDB" id="9804819at2"/>
<dbReference type="eggNOG" id="COG1131">
    <property type="taxonomic scope" value="Bacteria"/>
</dbReference>
<dbReference type="GeneID" id="98299618"/>
<dbReference type="PROSITE" id="PS50893">
    <property type="entry name" value="ABC_TRANSPORTER_2"/>
    <property type="match status" value="1"/>
</dbReference>
<dbReference type="Gene3D" id="3.40.50.300">
    <property type="entry name" value="P-loop containing nucleotide triphosphate hydrolases"/>
    <property type="match status" value="1"/>
</dbReference>
<evidence type="ECO:0000256" key="3">
    <source>
        <dbReference type="ARBA" id="ARBA00022741"/>
    </source>
</evidence>
<organism evidence="6 7">
    <name type="scientific">Bifidobacterium psychraerophilum</name>
    <dbReference type="NCBI Taxonomy" id="218140"/>
    <lineage>
        <taxon>Bacteria</taxon>
        <taxon>Bacillati</taxon>
        <taxon>Actinomycetota</taxon>
        <taxon>Actinomycetes</taxon>
        <taxon>Bifidobacteriales</taxon>
        <taxon>Bifidobacteriaceae</taxon>
        <taxon>Bifidobacterium</taxon>
    </lineage>
</organism>
<dbReference type="Proteomes" id="UP000029050">
    <property type="component" value="Unassembled WGS sequence"/>
</dbReference>
<dbReference type="Pfam" id="PF00005">
    <property type="entry name" value="ABC_tran"/>
    <property type="match status" value="1"/>
</dbReference>
<keyword evidence="2" id="KW-0813">Transport</keyword>
<dbReference type="InterPro" id="IPR003593">
    <property type="entry name" value="AAA+_ATPase"/>
</dbReference>
<keyword evidence="7" id="KW-1185">Reference proteome</keyword>
<comment type="similarity">
    <text evidence="1">Belongs to the ABC transporter superfamily.</text>
</comment>
<accession>A0A087CJ64</accession>
<evidence type="ECO:0000256" key="1">
    <source>
        <dbReference type="ARBA" id="ARBA00005417"/>
    </source>
</evidence>